<dbReference type="SUPFAM" id="SSF49879">
    <property type="entry name" value="SMAD/FHA domain"/>
    <property type="match status" value="1"/>
</dbReference>
<dbReference type="Gene3D" id="2.60.200.10">
    <property type="match status" value="1"/>
</dbReference>
<dbReference type="Pfam" id="PF03166">
    <property type="entry name" value="MH2"/>
    <property type="match status" value="1"/>
</dbReference>
<accession>A0A915B2E9</accession>
<evidence type="ECO:0000313" key="4">
    <source>
        <dbReference type="WBParaSite" id="PgR021_g023_t01"/>
    </source>
</evidence>
<protein>
    <submittedName>
        <fullName evidence="4">MH2 domain-containing protein</fullName>
    </submittedName>
</protein>
<evidence type="ECO:0000259" key="2">
    <source>
        <dbReference type="PROSITE" id="PS51076"/>
    </source>
</evidence>
<organism evidence="3 4">
    <name type="scientific">Parascaris univalens</name>
    <name type="common">Nematode worm</name>
    <dbReference type="NCBI Taxonomy" id="6257"/>
    <lineage>
        <taxon>Eukaryota</taxon>
        <taxon>Metazoa</taxon>
        <taxon>Ecdysozoa</taxon>
        <taxon>Nematoda</taxon>
        <taxon>Chromadorea</taxon>
        <taxon>Rhabditida</taxon>
        <taxon>Spirurina</taxon>
        <taxon>Ascaridomorpha</taxon>
        <taxon>Ascaridoidea</taxon>
        <taxon>Ascarididae</taxon>
        <taxon>Parascaris</taxon>
    </lineage>
</organism>
<feature type="compositionally biased region" description="Polar residues" evidence="1">
    <location>
        <begin position="264"/>
        <end position="286"/>
    </location>
</feature>
<evidence type="ECO:0000256" key="1">
    <source>
        <dbReference type="SAM" id="MobiDB-lite"/>
    </source>
</evidence>
<proteinExistence type="predicted"/>
<feature type="domain" description="MH2" evidence="2">
    <location>
        <begin position="60"/>
        <end position="238"/>
    </location>
</feature>
<dbReference type="Proteomes" id="UP000887569">
    <property type="component" value="Unplaced"/>
</dbReference>
<feature type="region of interest" description="Disordered" evidence="1">
    <location>
        <begin position="361"/>
        <end position="384"/>
    </location>
</feature>
<reference evidence="4" key="1">
    <citation type="submission" date="2022-11" db="UniProtKB">
        <authorList>
            <consortium name="WormBaseParasite"/>
        </authorList>
    </citation>
    <scope>IDENTIFICATION</scope>
</reference>
<dbReference type="GO" id="GO:0006355">
    <property type="term" value="P:regulation of DNA-templated transcription"/>
    <property type="evidence" value="ECO:0007669"/>
    <property type="project" value="InterPro"/>
</dbReference>
<name>A0A915B2E9_PARUN</name>
<dbReference type="PROSITE" id="PS51076">
    <property type="entry name" value="MH2"/>
    <property type="match status" value="1"/>
</dbReference>
<dbReference type="GO" id="GO:0009791">
    <property type="term" value="P:post-embryonic development"/>
    <property type="evidence" value="ECO:0007669"/>
    <property type="project" value="UniProtKB-ARBA"/>
</dbReference>
<dbReference type="SMART" id="SM00524">
    <property type="entry name" value="DWB"/>
    <property type="match status" value="1"/>
</dbReference>
<sequence>MAAFCRTALIERLLHADENSAQQQLSMFGSSRCWTDIETFEKDNIAEVNRKLANIEEQIWGKIIVMERNVRTAKAYLRSRIIAIDGSYAEFDGLRIGVSRFANVYRDERTMRALRRFNKGVKMKIDDSGGIWIRSVEGSVMARGMLGDALVCADPIKVNKLVFDLKLFRDIASRQNDFDELNKNRLNHLAIIYIMIDEVDDPLKCPLWFAVVHLIAIEMVQILLSTTSGSETASSSASADSQIRCDEISFLTSAALAEKSNALSNDSCTSSSHYTTSNSPYSSNRQPRGGAFKRINRADQFVHPPTRCARLRDDLAVNLPLKFSVVASDASRELGRSLIDLSELAYLRNPAYFRVERETRGGRGHNRTRGITPPPAPRHRNISNDWRSKSETSLYCERL</sequence>
<feature type="region of interest" description="Disordered" evidence="1">
    <location>
        <begin position="264"/>
        <end position="296"/>
    </location>
</feature>
<dbReference type="GO" id="GO:0051239">
    <property type="term" value="P:regulation of multicellular organismal process"/>
    <property type="evidence" value="ECO:0007669"/>
    <property type="project" value="UniProtKB-ARBA"/>
</dbReference>
<dbReference type="PANTHER" id="PTHR22742:SF2">
    <property type="entry name" value="EXPANSION, ISOFORM A-RELATED"/>
    <property type="match status" value="1"/>
</dbReference>
<dbReference type="AlphaFoldDB" id="A0A915B2E9"/>
<dbReference type="InterPro" id="IPR001132">
    <property type="entry name" value="SMAD_dom_Dwarfin-type"/>
</dbReference>
<dbReference type="WBParaSite" id="PgR021_g023_t01">
    <property type="protein sequence ID" value="PgR021_g023_t01"/>
    <property type="gene ID" value="PgR021_g023"/>
</dbReference>
<dbReference type="PANTHER" id="PTHR22742">
    <property type="entry name" value="EXPANSION, ISOFORM A-RELATED"/>
    <property type="match status" value="1"/>
</dbReference>
<dbReference type="GO" id="GO:0050793">
    <property type="term" value="P:regulation of developmental process"/>
    <property type="evidence" value="ECO:0007669"/>
    <property type="project" value="UniProtKB-ARBA"/>
</dbReference>
<keyword evidence="3" id="KW-1185">Reference proteome</keyword>
<dbReference type="InterPro" id="IPR017855">
    <property type="entry name" value="SMAD-like_dom_sf"/>
</dbReference>
<evidence type="ECO:0000313" key="3">
    <source>
        <dbReference type="Proteomes" id="UP000887569"/>
    </source>
</evidence>
<dbReference type="InterPro" id="IPR008984">
    <property type="entry name" value="SMAD_FHA_dom_sf"/>
</dbReference>